<evidence type="ECO:0000256" key="1">
    <source>
        <dbReference type="SAM" id="Phobius"/>
    </source>
</evidence>
<organism evidence="3 5">
    <name type="scientific">Modestobacter muralis</name>
    <dbReference type="NCBI Taxonomy" id="1608614"/>
    <lineage>
        <taxon>Bacteria</taxon>
        <taxon>Bacillati</taxon>
        <taxon>Actinomycetota</taxon>
        <taxon>Actinomycetes</taxon>
        <taxon>Geodermatophilales</taxon>
        <taxon>Geodermatophilaceae</taxon>
        <taxon>Modestobacter</taxon>
    </lineage>
</organism>
<keyword evidence="4" id="KW-1185">Reference proteome</keyword>
<protein>
    <submittedName>
        <fullName evidence="3">Uncharacterized protein</fullName>
    </submittedName>
</protein>
<dbReference type="EMBL" id="JAAGWH010000013">
    <property type="protein sequence ID" value="NEK93448.1"/>
    <property type="molecule type" value="Genomic_DNA"/>
</dbReference>
<keyword evidence="1" id="KW-0472">Membrane</keyword>
<dbReference type="EMBL" id="JAAGWB010000013">
    <property type="protein sequence ID" value="NEN50215.1"/>
    <property type="molecule type" value="Genomic_DNA"/>
</dbReference>
<gene>
    <name evidence="3" type="ORF">G3R41_04555</name>
    <name evidence="2" type="ORF">GCU67_04555</name>
</gene>
<name>A0A6P0H4N3_9ACTN</name>
<feature type="transmembrane region" description="Helical" evidence="1">
    <location>
        <begin position="131"/>
        <end position="151"/>
    </location>
</feature>
<dbReference type="Proteomes" id="UP000471152">
    <property type="component" value="Unassembled WGS sequence"/>
</dbReference>
<evidence type="ECO:0000313" key="5">
    <source>
        <dbReference type="Proteomes" id="UP000471152"/>
    </source>
</evidence>
<reference evidence="2 4" key="1">
    <citation type="submission" date="2020-01" db="EMBL/GenBank/DDBJ databases">
        <title>the WGS Modestobacter muralis CPCC 204518.</title>
        <authorList>
            <person name="Jiang Z."/>
        </authorList>
    </citation>
    <scope>NUCLEOTIDE SEQUENCE [LARGE SCALE GENOMIC DNA]</scope>
    <source>
        <strain evidence="2 4">DSM 100205</strain>
    </source>
</reference>
<feature type="transmembrane region" description="Helical" evidence="1">
    <location>
        <begin position="72"/>
        <end position="93"/>
    </location>
</feature>
<evidence type="ECO:0000313" key="4">
    <source>
        <dbReference type="Proteomes" id="UP000468828"/>
    </source>
</evidence>
<keyword evidence="1" id="KW-1133">Transmembrane helix</keyword>
<evidence type="ECO:0000313" key="2">
    <source>
        <dbReference type="EMBL" id="NEK93448.1"/>
    </source>
</evidence>
<feature type="transmembrane region" description="Helical" evidence="1">
    <location>
        <begin position="105"/>
        <end position="125"/>
    </location>
</feature>
<proteinExistence type="predicted"/>
<dbReference type="AlphaFoldDB" id="A0A6P0H4N3"/>
<dbReference type="RefSeq" id="WP_163609895.1">
    <property type="nucleotide sequence ID" value="NZ_JAAGWB010000013.1"/>
</dbReference>
<dbReference type="Proteomes" id="UP000468828">
    <property type="component" value="Unassembled WGS sequence"/>
</dbReference>
<comment type="caution">
    <text evidence="3">The sequence shown here is derived from an EMBL/GenBank/DDBJ whole genome shotgun (WGS) entry which is preliminary data.</text>
</comment>
<evidence type="ECO:0000313" key="3">
    <source>
        <dbReference type="EMBL" id="NEN50215.1"/>
    </source>
</evidence>
<sequence>MSATPSSSRPAAPVPGKPGMPASVKVSVGVLALLGVLLLLNALFTALAFDTVVDLFADARPGSPRSEAVQAVQVTLVQGVVFGGLGALAAWGLARRRGWARLTGLAVGIGLGVVTLVGAVVAGLAPTSLLVLVLCVAAVTSLFAPTTAAWAPRGPRSRV</sequence>
<accession>A0A6P0H4N3</accession>
<reference evidence="3 5" key="2">
    <citation type="submission" date="2020-02" db="EMBL/GenBank/DDBJ databases">
        <title>The WGS of Modestobacter muralis DSM 100205.</title>
        <authorList>
            <person name="Jiang Z."/>
        </authorList>
    </citation>
    <scope>NUCLEOTIDE SEQUENCE [LARGE SCALE GENOMIC DNA]</scope>
    <source>
        <strain evidence="3 5">DSM 100205</strain>
    </source>
</reference>
<keyword evidence="1" id="KW-0812">Transmembrane</keyword>